<dbReference type="SUPFAM" id="SSF160246">
    <property type="entry name" value="EspE N-terminal domain-like"/>
    <property type="match status" value="1"/>
</dbReference>
<evidence type="ECO:0000313" key="6">
    <source>
        <dbReference type="Proteomes" id="UP000235731"/>
    </source>
</evidence>
<evidence type="ECO:0000259" key="4">
    <source>
        <dbReference type="PROSITE" id="PS00662"/>
    </source>
</evidence>
<dbReference type="Proteomes" id="UP000235731">
    <property type="component" value="Unassembled WGS sequence"/>
</dbReference>
<protein>
    <submittedName>
        <fullName evidence="5">Secretion system protein E</fullName>
    </submittedName>
</protein>
<dbReference type="GO" id="GO:0005524">
    <property type="term" value="F:ATP binding"/>
    <property type="evidence" value="ECO:0007669"/>
    <property type="project" value="UniProtKB-KW"/>
</dbReference>
<keyword evidence="3" id="KW-0067">ATP-binding</keyword>
<evidence type="ECO:0000256" key="1">
    <source>
        <dbReference type="ARBA" id="ARBA00006611"/>
    </source>
</evidence>
<dbReference type="CDD" id="cd01129">
    <property type="entry name" value="PulE-GspE-like"/>
    <property type="match status" value="1"/>
</dbReference>
<comment type="caution">
    <text evidence="5">The sequence shown here is derived from an EMBL/GenBank/DDBJ whole genome shotgun (WGS) entry which is preliminary data.</text>
</comment>
<comment type="similarity">
    <text evidence="1">Belongs to the GSP E family.</text>
</comment>
<sequence>MQRKPIGEILKEKGLITEDYLKFALLEQKATGERLGEVLVRVGIVTDLEIAQALAEQAGLPFLDLSTLTPEIKALESIPFNFAKNNLVLPIALENRTLSVAIADPFNQHLMSAVQRIAGKNISFYVSGTQSLAKAIEKFYYFKEHSIEDELNGLLERLKMNPNMDFDVEELLNNLLILGIQKRATDLHLIPTQRSLQVFYRVDGILDPAIVFPYPVFRRLINVLKIRSQLDIAETRRPQDGRMSFTFLESKYDLRVATAPTSFGETVVIRYLPTGAQVQNLEYLGFDPEEIKLIDEIISQPYGMFLITGPTGSGKSTTLFAALRRINLLEKNVLTAEDPIEYLLPLARQTQVNDEIGYTFARAIRAFLRLDPDVILVGEVRDEETATMAVRAALTGHLFLSTLHTNDAISSLFRLKDMGIKPDLISSALKGVIAQRLVRKICPYCKEPYHPPSQLLEYYELPKDREYFRGKGCFQCGGKGYLGRTVVCEIFFVDEELSKLIGEDPPLSVIYDLAKKKGMKFLKEDAKDKVLAGITTLEEIKRVIG</sequence>
<dbReference type="Pfam" id="PF05157">
    <property type="entry name" value="MshEN"/>
    <property type="match status" value="1"/>
</dbReference>
<dbReference type="PROSITE" id="PS00662">
    <property type="entry name" value="T2SP_E"/>
    <property type="match status" value="1"/>
</dbReference>
<evidence type="ECO:0000256" key="2">
    <source>
        <dbReference type="ARBA" id="ARBA00022741"/>
    </source>
</evidence>
<dbReference type="InterPro" id="IPR037257">
    <property type="entry name" value="T2SS_E_N_sf"/>
</dbReference>
<dbReference type="InterPro" id="IPR027417">
    <property type="entry name" value="P-loop_NTPase"/>
</dbReference>
<dbReference type="Gene3D" id="3.30.450.90">
    <property type="match status" value="1"/>
</dbReference>
<proteinExistence type="inferred from homology"/>
<gene>
    <name evidence="5" type="ORF">C0197_01005</name>
</gene>
<dbReference type="PANTHER" id="PTHR30258:SF2">
    <property type="entry name" value="COMG OPERON PROTEIN 1"/>
    <property type="match status" value="1"/>
</dbReference>
<dbReference type="Gene3D" id="3.40.50.300">
    <property type="entry name" value="P-loop containing nucleotide triphosphate hydrolases"/>
    <property type="match status" value="1"/>
</dbReference>
<dbReference type="InterPro" id="IPR007831">
    <property type="entry name" value="T2SS_GspE_N"/>
</dbReference>
<dbReference type="PANTHER" id="PTHR30258">
    <property type="entry name" value="TYPE II SECRETION SYSTEM PROTEIN GSPE-RELATED"/>
    <property type="match status" value="1"/>
</dbReference>
<accession>A0A2N7PL69</accession>
<organism evidence="5 6">
    <name type="scientific">Caldimicrobium thiodismutans</name>
    <dbReference type="NCBI Taxonomy" id="1653476"/>
    <lineage>
        <taxon>Bacteria</taxon>
        <taxon>Pseudomonadati</taxon>
        <taxon>Thermodesulfobacteriota</taxon>
        <taxon>Thermodesulfobacteria</taxon>
        <taxon>Thermodesulfobacteriales</taxon>
        <taxon>Thermodesulfobacteriaceae</taxon>
        <taxon>Caldimicrobium</taxon>
    </lineage>
</organism>
<dbReference type="Pfam" id="PF00437">
    <property type="entry name" value="T2SSE"/>
    <property type="match status" value="1"/>
</dbReference>
<dbReference type="Gene3D" id="3.30.300.160">
    <property type="entry name" value="Type II secretion system, protein E, N-terminal domain"/>
    <property type="match status" value="1"/>
</dbReference>
<reference evidence="5 6" key="1">
    <citation type="submission" date="2018-01" db="EMBL/GenBank/DDBJ databases">
        <title>Metagenomic assembled genomes from two thermal pools in the Uzon Caldera, Kamchatka, Russia.</title>
        <authorList>
            <person name="Wilkins L."/>
            <person name="Ettinger C."/>
        </authorList>
    </citation>
    <scope>NUCLEOTIDE SEQUENCE [LARGE SCALE GENOMIC DNA]</scope>
    <source>
        <strain evidence="5">ZAV-15</strain>
    </source>
</reference>
<dbReference type="GO" id="GO:0016887">
    <property type="term" value="F:ATP hydrolysis activity"/>
    <property type="evidence" value="ECO:0007669"/>
    <property type="project" value="TreeGrafter"/>
</dbReference>
<dbReference type="EMBL" id="PNIE01000014">
    <property type="protein sequence ID" value="PMP64321.1"/>
    <property type="molecule type" value="Genomic_DNA"/>
</dbReference>
<keyword evidence="2" id="KW-0547">Nucleotide-binding</keyword>
<dbReference type="AlphaFoldDB" id="A0A2N7PL69"/>
<dbReference type="GO" id="GO:0005886">
    <property type="term" value="C:plasma membrane"/>
    <property type="evidence" value="ECO:0007669"/>
    <property type="project" value="TreeGrafter"/>
</dbReference>
<feature type="domain" description="Bacterial type II secretion system protein E" evidence="4">
    <location>
        <begin position="368"/>
        <end position="382"/>
    </location>
</feature>
<dbReference type="SUPFAM" id="SSF52540">
    <property type="entry name" value="P-loop containing nucleoside triphosphate hydrolases"/>
    <property type="match status" value="1"/>
</dbReference>
<dbReference type="InterPro" id="IPR001482">
    <property type="entry name" value="T2SS/T4SS_dom"/>
</dbReference>
<name>A0A2N7PL69_9BACT</name>
<evidence type="ECO:0000313" key="5">
    <source>
        <dbReference type="EMBL" id="PMP64321.1"/>
    </source>
</evidence>
<evidence type="ECO:0000256" key="3">
    <source>
        <dbReference type="ARBA" id="ARBA00022840"/>
    </source>
</evidence>